<proteinExistence type="inferred from homology"/>
<dbReference type="PIRSF" id="PIRSF002070">
    <property type="entry name" value="SSB"/>
    <property type="match status" value="1"/>
</dbReference>
<dbReference type="EMBL" id="BDFE01000017">
    <property type="protein sequence ID" value="GAU09128.1"/>
    <property type="molecule type" value="Genomic_DNA"/>
</dbReference>
<accession>A0A194AIH4</accession>
<keyword evidence="1 2" id="KW-0238">DNA-binding</keyword>
<dbReference type="Pfam" id="PF00436">
    <property type="entry name" value="SSB"/>
    <property type="match status" value="1"/>
</dbReference>
<dbReference type="Proteomes" id="UP000095200">
    <property type="component" value="Unassembled WGS sequence"/>
</dbReference>
<dbReference type="PROSITE" id="PS50935">
    <property type="entry name" value="SSB"/>
    <property type="match status" value="1"/>
</dbReference>
<sequence>MAGSLNKVMIIGRMGKDPEIKYTQSGMAVCNITVATDEGYVKDGQKVDRTEWHQIVLWGKQAEFCQNYLAKGRLVFVEGSLQTRSWEDQQGNKRYRTEIKAFRITPLDPKPQNAGGGGGYVQAPQTGFTQQSMSTPESMQSEDTGPIFPSEVSEMDDTPF</sequence>
<dbReference type="STRING" id="1592317.DPF_1848"/>
<dbReference type="InterPro" id="IPR000424">
    <property type="entry name" value="Primosome_PriB/ssb"/>
</dbReference>
<dbReference type="GO" id="GO:0009295">
    <property type="term" value="C:nucleoid"/>
    <property type="evidence" value="ECO:0007669"/>
    <property type="project" value="TreeGrafter"/>
</dbReference>
<dbReference type="InterPro" id="IPR011344">
    <property type="entry name" value="ssDNA-bd"/>
</dbReference>
<dbReference type="OrthoDB" id="9809878at2"/>
<dbReference type="CDD" id="cd04496">
    <property type="entry name" value="SSB_OBF"/>
    <property type="match status" value="1"/>
</dbReference>
<feature type="region of interest" description="Disordered" evidence="4">
    <location>
        <begin position="103"/>
        <end position="160"/>
    </location>
</feature>
<evidence type="ECO:0000313" key="5">
    <source>
        <dbReference type="EMBL" id="GAU09128.1"/>
    </source>
</evidence>
<dbReference type="GO" id="GO:0003697">
    <property type="term" value="F:single-stranded DNA binding"/>
    <property type="evidence" value="ECO:0007669"/>
    <property type="project" value="UniProtKB-UniRule"/>
</dbReference>
<keyword evidence="6" id="KW-1185">Reference proteome</keyword>
<dbReference type="SUPFAM" id="SSF50249">
    <property type="entry name" value="Nucleic acid-binding proteins"/>
    <property type="match status" value="1"/>
</dbReference>
<comment type="caution">
    <text evidence="5">The sequence shown here is derived from an EMBL/GenBank/DDBJ whole genome shotgun (WGS) entry which is preliminary data.</text>
</comment>
<dbReference type="AlphaFoldDB" id="A0A194AIH4"/>
<evidence type="ECO:0000313" key="6">
    <source>
        <dbReference type="Proteomes" id="UP000095200"/>
    </source>
</evidence>
<dbReference type="InterPro" id="IPR012340">
    <property type="entry name" value="NA-bd_OB-fold"/>
</dbReference>
<evidence type="ECO:0000256" key="4">
    <source>
        <dbReference type="SAM" id="MobiDB-lite"/>
    </source>
</evidence>
<dbReference type="GO" id="GO:0006260">
    <property type="term" value="P:DNA replication"/>
    <property type="evidence" value="ECO:0007669"/>
    <property type="project" value="InterPro"/>
</dbReference>
<feature type="compositionally biased region" description="Polar residues" evidence="4">
    <location>
        <begin position="123"/>
        <end position="143"/>
    </location>
</feature>
<dbReference type="NCBIfam" id="TIGR00621">
    <property type="entry name" value="ssb"/>
    <property type="match status" value="1"/>
</dbReference>
<dbReference type="PANTHER" id="PTHR10302:SF0">
    <property type="entry name" value="SINGLE-STRANDED DNA-BINDING PROTEIN, MITOCHONDRIAL"/>
    <property type="match status" value="1"/>
</dbReference>
<gene>
    <name evidence="5" type="ORF">DPF_1848</name>
</gene>
<evidence type="ECO:0000256" key="1">
    <source>
        <dbReference type="ARBA" id="ARBA00023125"/>
    </source>
</evidence>
<dbReference type="Gene3D" id="2.40.50.140">
    <property type="entry name" value="Nucleic acid-binding proteins"/>
    <property type="match status" value="1"/>
</dbReference>
<dbReference type="PANTHER" id="PTHR10302">
    <property type="entry name" value="SINGLE-STRANDED DNA-BINDING PROTEIN"/>
    <property type="match status" value="1"/>
</dbReference>
<dbReference type="HAMAP" id="MF_00984">
    <property type="entry name" value="SSB"/>
    <property type="match status" value="1"/>
</dbReference>
<name>A0A194AIH4_9BACT</name>
<protein>
    <recommendedName>
        <fullName evidence="2 3">Single-stranded DNA-binding protein</fullName>
        <shortName evidence="2">SSB</shortName>
    </recommendedName>
</protein>
<reference evidence="6" key="1">
    <citation type="submission" date="2016-06" db="EMBL/GenBank/DDBJ databases">
        <title>Draft genome sequence of Desulfoplanes formicivorans strain Pf12B.</title>
        <authorList>
            <person name="Watanabe M."/>
            <person name="Kojima H."/>
            <person name="Fukui M."/>
        </authorList>
    </citation>
    <scope>NUCLEOTIDE SEQUENCE [LARGE SCALE GENOMIC DNA]</scope>
    <source>
        <strain evidence="6">Pf12B</strain>
    </source>
</reference>
<evidence type="ECO:0000256" key="2">
    <source>
        <dbReference type="HAMAP-Rule" id="MF_00984"/>
    </source>
</evidence>
<evidence type="ECO:0000256" key="3">
    <source>
        <dbReference type="PIRNR" id="PIRNR002070"/>
    </source>
</evidence>
<comment type="subunit">
    <text evidence="2">Homotetramer.</text>
</comment>
<organism evidence="5 6">
    <name type="scientific">Desulfoplanes formicivorans</name>
    <dbReference type="NCBI Taxonomy" id="1592317"/>
    <lineage>
        <taxon>Bacteria</taxon>
        <taxon>Pseudomonadati</taxon>
        <taxon>Thermodesulfobacteriota</taxon>
        <taxon>Desulfovibrionia</taxon>
        <taxon>Desulfovibrionales</taxon>
        <taxon>Desulfoplanaceae</taxon>
        <taxon>Desulfoplanes</taxon>
    </lineage>
</organism>
<comment type="caution">
    <text evidence="2">Lacks conserved residue(s) required for the propagation of feature annotation.</text>
</comment>